<accession>A0A0F9A7Z4</accession>
<evidence type="ECO:0000313" key="1">
    <source>
        <dbReference type="EMBL" id="KKK94305.1"/>
    </source>
</evidence>
<proteinExistence type="predicted"/>
<dbReference type="EMBL" id="LAZR01047403">
    <property type="protein sequence ID" value="KKK94305.1"/>
    <property type="molecule type" value="Genomic_DNA"/>
</dbReference>
<reference evidence="1" key="1">
    <citation type="journal article" date="2015" name="Nature">
        <title>Complex archaea that bridge the gap between prokaryotes and eukaryotes.</title>
        <authorList>
            <person name="Spang A."/>
            <person name="Saw J.H."/>
            <person name="Jorgensen S.L."/>
            <person name="Zaremba-Niedzwiedzka K."/>
            <person name="Martijn J."/>
            <person name="Lind A.E."/>
            <person name="van Eijk R."/>
            <person name="Schleper C."/>
            <person name="Guy L."/>
            <person name="Ettema T.J."/>
        </authorList>
    </citation>
    <scope>NUCLEOTIDE SEQUENCE</scope>
</reference>
<dbReference type="AlphaFoldDB" id="A0A0F9A7Z4"/>
<comment type="caution">
    <text evidence="1">The sequence shown here is derived from an EMBL/GenBank/DDBJ whole genome shotgun (WGS) entry which is preliminary data.</text>
</comment>
<name>A0A0F9A7Z4_9ZZZZ</name>
<gene>
    <name evidence="1" type="ORF">LCGC14_2684180</name>
</gene>
<protein>
    <submittedName>
        <fullName evidence="1">Uncharacterized protein</fullName>
    </submittedName>
</protein>
<sequence length="94" mass="10519">MIEKKTSPISEHKHEDVVHLRKVLLEIVDDDTCTKKDRIEASKLLLRTHHSLQIDKSVTATANAQAKFANLSPPKLKPALQETLRGLLKNAKSS</sequence>
<organism evidence="1">
    <name type="scientific">marine sediment metagenome</name>
    <dbReference type="NCBI Taxonomy" id="412755"/>
    <lineage>
        <taxon>unclassified sequences</taxon>
        <taxon>metagenomes</taxon>
        <taxon>ecological metagenomes</taxon>
    </lineage>
</organism>